<dbReference type="KEGG" id="tom:BWR18_18655"/>
<evidence type="ECO:0000313" key="3">
    <source>
        <dbReference type="Proteomes" id="UP000186336"/>
    </source>
</evidence>
<dbReference type="GO" id="GO:0005737">
    <property type="term" value="C:cytoplasm"/>
    <property type="evidence" value="ECO:0007669"/>
    <property type="project" value="TreeGrafter"/>
</dbReference>
<feature type="domain" description="N-acetyltransferase" evidence="1">
    <location>
        <begin position="35"/>
        <end position="187"/>
    </location>
</feature>
<organism evidence="2 3">
    <name type="scientific">Tateyamaria omphalii</name>
    <dbReference type="NCBI Taxonomy" id="299262"/>
    <lineage>
        <taxon>Bacteria</taxon>
        <taxon>Pseudomonadati</taxon>
        <taxon>Pseudomonadota</taxon>
        <taxon>Alphaproteobacteria</taxon>
        <taxon>Rhodobacterales</taxon>
        <taxon>Roseobacteraceae</taxon>
        <taxon>Tateyamaria</taxon>
    </lineage>
</organism>
<dbReference type="PROSITE" id="PS51186">
    <property type="entry name" value="GNAT"/>
    <property type="match status" value="1"/>
</dbReference>
<dbReference type="EMBL" id="CP019312">
    <property type="protein sequence ID" value="APX13473.1"/>
    <property type="molecule type" value="Genomic_DNA"/>
</dbReference>
<protein>
    <submittedName>
        <fullName evidence="2">GNAT family N-acetyltransferase</fullName>
    </submittedName>
</protein>
<accession>A0A1P8MZL2</accession>
<dbReference type="OrthoDB" id="5295305at2"/>
<dbReference type="InterPro" id="IPR016181">
    <property type="entry name" value="Acyl_CoA_acyltransferase"/>
</dbReference>
<dbReference type="Proteomes" id="UP000186336">
    <property type="component" value="Chromosome"/>
</dbReference>
<proteinExistence type="predicted"/>
<dbReference type="STRING" id="299262.BWR18_18655"/>
<evidence type="ECO:0000313" key="2">
    <source>
        <dbReference type="EMBL" id="APX13473.1"/>
    </source>
</evidence>
<gene>
    <name evidence="2" type="ORF">BWR18_18655</name>
</gene>
<dbReference type="RefSeq" id="WP_076629906.1">
    <property type="nucleotide sequence ID" value="NZ_CP019312.1"/>
</dbReference>
<dbReference type="FunFam" id="3.40.630.30:FF:000047">
    <property type="entry name" value="Acetyltransferase, GNAT family"/>
    <property type="match status" value="1"/>
</dbReference>
<keyword evidence="3" id="KW-1185">Reference proteome</keyword>
<dbReference type="Pfam" id="PF13302">
    <property type="entry name" value="Acetyltransf_3"/>
    <property type="match status" value="1"/>
</dbReference>
<dbReference type="AlphaFoldDB" id="A0A1P8MZL2"/>
<sequence length="246" mass="27386">MTAIYSVNAAPVRNWTPPPVPDETLVLTGSHARLEPLRADTHAALLYRAYVGHDGVWDFLPYGPFSSSSQYHRWVRDMEQDPSLQFYAVFNIATGCYEGVASFLRIAPEAGSIEVGHINFSPALQKTRAATEALYLMMGWAFEAGYRRFEWKCDALNGGSRRAAQRLGLSYEGIFRQATVVKGRNRDTAWFAAIDAEWPALKEAFGAWLADSNFDADGVQQERLSDLTRLVRVTDDPMGAAELSRG</sequence>
<dbReference type="GO" id="GO:1990189">
    <property type="term" value="F:protein N-terminal-serine acetyltransferase activity"/>
    <property type="evidence" value="ECO:0007669"/>
    <property type="project" value="TreeGrafter"/>
</dbReference>
<dbReference type="InterPro" id="IPR000182">
    <property type="entry name" value="GNAT_dom"/>
</dbReference>
<keyword evidence="2" id="KW-0808">Transferase</keyword>
<dbReference type="SUPFAM" id="SSF55729">
    <property type="entry name" value="Acyl-CoA N-acyltransferases (Nat)"/>
    <property type="match status" value="1"/>
</dbReference>
<dbReference type="PANTHER" id="PTHR43441">
    <property type="entry name" value="RIBOSOMAL-PROTEIN-SERINE ACETYLTRANSFERASE"/>
    <property type="match status" value="1"/>
</dbReference>
<dbReference type="PANTHER" id="PTHR43441:SF2">
    <property type="entry name" value="FAMILY ACETYLTRANSFERASE, PUTATIVE (AFU_ORTHOLOGUE AFUA_7G00850)-RELATED"/>
    <property type="match status" value="1"/>
</dbReference>
<name>A0A1P8MZL2_9RHOB</name>
<dbReference type="Gene3D" id="3.40.630.30">
    <property type="match status" value="1"/>
</dbReference>
<evidence type="ECO:0000259" key="1">
    <source>
        <dbReference type="PROSITE" id="PS51186"/>
    </source>
</evidence>
<reference evidence="2 3" key="1">
    <citation type="submission" date="2017-01" db="EMBL/GenBank/DDBJ databases">
        <title>Complete genome of Tateyamaria omphalii DOK1-4 isolated from seawater in Dokdo.</title>
        <authorList>
            <person name="Kim J.H."/>
            <person name="Chi W.-J."/>
        </authorList>
    </citation>
    <scope>NUCLEOTIDE SEQUENCE [LARGE SCALE GENOMIC DNA]</scope>
    <source>
        <strain evidence="2 3">DOK1-4</strain>
    </source>
</reference>
<dbReference type="GO" id="GO:0008999">
    <property type="term" value="F:protein-N-terminal-alanine acetyltransferase activity"/>
    <property type="evidence" value="ECO:0007669"/>
    <property type="project" value="TreeGrafter"/>
</dbReference>
<dbReference type="InterPro" id="IPR051908">
    <property type="entry name" value="Ribosomal_N-acetyltransferase"/>
</dbReference>